<dbReference type="STRING" id="2163413.A0A4P6XSB5"/>
<dbReference type="EMBL" id="CP034459">
    <property type="protein sequence ID" value="QBM89266.1"/>
    <property type="molecule type" value="Genomic_DNA"/>
</dbReference>
<sequence length="561" mass="62904">MSLSRGTGADRKAVRRGAKKAQLFKENHVLIGLEAKKAHKRRKDDRHVAVELAEFQLLVKLYVPANLLIKNNKVSMKQLTFYLPVLVSEQYPELNFEIHIFLSSLVTAYVLSWYCEKLNTDSMAFVHDVYETLCAFVKDASSRVLGVIKLERFLHMVNELARIMDEHLRDNFVEEGVPRFASKMMESASHGILEDTDFASLKARYLRESHILFDETRAAKDSANSAADFSKKPKNLRFAGNDKHLGSNGSARQTYLRVLVKNILQTAFSELNLDKQGPRDSVIVTDFLTLLLADLVLGKLIAKISSPEFLISTVIGGITEKFKQWLNTRSKPEGVSKYYLWLSSLKESSQIAFGNLFSAMVSIRQKTTIHQKSPIILFSPVFSLIDAILNVTGRNPIVASILNVARSSLWSITNLGQTVESFAGSFLMENIAKSSIVSDHALAHMVESLRCSLFEKSTDSNLPKSTAKTTDEVASEMLETIKSICPSFLTWLAYANEDEQETKLKIEATLKIFDCEDKISAQNSNGSESDMNVLLVMKILDCLLQNIYPEMTTELTAAFDI</sequence>
<reference evidence="3" key="1">
    <citation type="submission" date="2019-03" db="EMBL/GenBank/DDBJ databases">
        <title>Snf2 controls pulcherriminic acid biosynthesis and connects pigmentation and antifungal activity of the yeast Metschnikowia pulcherrima.</title>
        <authorList>
            <person name="Gore-Lloyd D."/>
            <person name="Sumann I."/>
            <person name="Brachmann A.O."/>
            <person name="Schneeberger K."/>
            <person name="Ortiz-Merino R.A."/>
            <person name="Moreno-Beltran M."/>
            <person name="Schlaefli M."/>
            <person name="Kirner P."/>
            <person name="Santos Kron A."/>
            <person name="Wolfe K.H."/>
            <person name="Piel J."/>
            <person name="Ahrens C.H."/>
            <person name="Henk D."/>
            <person name="Freimoser F.M."/>
        </authorList>
    </citation>
    <scope>NUCLEOTIDE SEQUENCE [LARGE SCALE GENOMIC DNA]</scope>
    <source>
        <strain evidence="3">APC 1.2</strain>
    </source>
</reference>
<evidence type="ECO:0000259" key="1">
    <source>
        <dbReference type="Pfam" id="PF02194"/>
    </source>
</evidence>
<dbReference type="InterPro" id="IPR003114">
    <property type="entry name" value="Phox_assoc"/>
</dbReference>
<dbReference type="AlphaFoldDB" id="A0A4P6XSB5"/>
<accession>A0A4P6XSB5</accession>
<keyword evidence="3" id="KW-1185">Reference proteome</keyword>
<proteinExistence type="predicted"/>
<organism evidence="2 3">
    <name type="scientific">Metschnikowia aff. pulcherrima</name>
    <dbReference type="NCBI Taxonomy" id="2163413"/>
    <lineage>
        <taxon>Eukaryota</taxon>
        <taxon>Fungi</taxon>
        <taxon>Dikarya</taxon>
        <taxon>Ascomycota</taxon>
        <taxon>Saccharomycotina</taxon>
        <taxon>Pichiomycetes</taxon>
        <taxon>Metschnikowiaceae</taxon>
        <taxon>Metschnikowia</taxon>
    </lineage>
</organism>
<dbReference type="Proteomes" id="UP000292447">
    <property type="component" value="Chromosome IV"/>
</dbReference>
<gene>
    <name evidence="2" type="primary">MPUL0D03310</name>
    <name evidence="2" type="ORF">METSCH_D03310</name>
</gene>
<name>A0A4P6XSB5_9ASCO</name>
<evidence type="ECO:0000313" key="2">
    <source>
        <dbReference type="EMBL" id="QBM89266.1"/>
    </source>
</evidence>
<dbReference type="Pfam" id="PF02194">
    <property type="entry name" value="PXA"/>
    <property type="match status" value="1"/>
</dbReference>
<protein>
    <submittedName>
        <fullName evidence="2">PXA domain-containing protein</fullName>
    </submittedName>
</protein>
<evidence type="ECO:0000313" key="3">
    <source>
        <dbReference type="Proteomes" id="UP000292447"/>
    </source>
</evidence>
<feature type="domain" description="PXA" evidence="1">
    <location>
        <begin position="92"/>
        <end position="315"/>
    </location>
</feature>